<dbReference type="OrthoDB" id="1856606at2759"/>
<keyword evidence="3" id="KW-1185">Reference proteome</keyword>
<accession>A0A8J5HKV9</accession>
<dbReference type="AlphaFoldDB" id="A0A8J5HKV9"/>
<organism evidence="2 3">
    <name type="scientific">Zingiber officinale</name>
    <name type="common">Ginger</name>
    <name type="synonym">Amomum zingiber</name>
    <dbReference type="NCBI Taxonomy" id="94328"/>
    <lineage>
        <taxon>Eukaryota</taxon>
        <taxon>Viridiplantae</taxon>
        <taxon>Streptophyta</taxon>
        <taxon>Embryophyta</taxon>
        <taxon>Tracheophyta</taxon>
        <taxon>Spermatophyta</taxon>
        <taxon>Magnoliopsida</taxon>
        <taxon>Liliopsida</taxon>
        <taxon>Zingiberales</taxon>
        <taxon>Zingiberaceae</taxon>
        <taxon>Zingiber</taxon>
    </lineage>
</organism>
<evidence type="ECO:0000313" key="3">
    <source>
        <dbReference type="Proteomes" id="UP000734854"/>
    </source>
</evidence>
<sequence length="283" mass="31600">MEAALVASVPIHGGRSSLSRHRISMKPHFYSPKTLLRFPASRLSRARHLPPRRNPLRAAASGAVVLAALLSAAFRPPLARADPSAATPPAVEVPADTESDPSIASQLLHSLLFRKLESGDDSEALPAIRQLISAHPDETEWKLLAARLFRETGEVAEARRLYEEILAVDPLSFEALFENAVLLDRCGEGDAAIERLEQELYLAKEEQPEKVARDARLIMAQIEFLQKKPEAALSSYEELAKEDPDDYRPYFCQGVICSLLNRNEEAREKFSKYHELLSLRKLN</sequence>
<evidence type="ECO:0000313" key="2">
    <source>
        <dbReference type="EMBL" id="KAG6521373.1"/>
    </source>
</evidence>
<name>A0A8J5HKV9_ZINOF</name>
<reference evidence="2 3" key="1">
    <citation type="submission" date="2020-08" db="EMBL/GenBank/DDBJ databases">
        <title>Plant Genome Project.</title>
        <authorList>
            <person name="Zhang R.-G."/>
        </authorList>
    </citation>
    <scope>NUCLEOTIDE SEQUENCE [LARGE SCALE GENOMIC DNA]</scope>
    <source>
        <tissue evidence="2">Rhizome</tissue>
    </source>
</reference>
<dbReference type="PANTHER" id="PTHR36350:SF3">
    <property type="entry name" value="TRANSMEMBRANE PROTEIN"/>
    <property type="match status" value="1"/>
</dbReference>
<dbReference type="PANTHER" id="PTHR36350">
    <property type="entry name" value="TRANSMEMBRANE PROTEIN"/>
    <property type="match status" value="1"/>
</dbReference>
<feature type="region of interest" description="Disordered" evidence="1">
    <location>
        <begin position="80"/>
        <end position="99"/>
    </location>
</feature>
<dbReference type="EMBL" id="JACMSC010000005">
    <property type="protein sequence ID" value="KAG6521373.1"/>
    <property type="molecule type" value="Genomic_DNA"/>
</dbReference>
<dbReference type="Pfam" id="PF13432">
    <property type="entry name" value="TPR_16"/>
    <property type="match status" value="1"/>
</dbReference>
<gene>
    <name evidence="2" type="ORF">ZIOFF_018489</name>
</gene>
<dbReference type="Proteomes" id="UP000734854">
    <property type="component" value="Unassembled WGS sequence"/>
</dbReference>
<comment type="caution">
    <text evidence="2">The sequence shown here is derived from an EMBL/GenBank/DDBJ whole genome shotgun (WGS) entry which is preliminary data.</text>
</comment>
<proteinExistence type="predicted"/>
<evidence type="ECO:0000256" key="1">
    <source>
        <dbReference type="SAM" id="MobiDB-lite"/>
    </source>
</evidence>
<protein>
    <recommendedName>
        <fullName evidence="4">Protein SLOW GREEN 1, chloroplastic</fullName>
    </recommendedName>
</protein>
<evidence type="ECO:0008006" key="4">
    <source>
        <dbReference type="Google" id="ProtNLM"/>
    </source>
</evidence>
<dbReference type="Pfam" id="PF14559">
    <property type="entry name" value="TPR_19"/>
    <property type="match status" value="1"/>
</dbReference>